<evidence type="ECO:0000313" key="2">
    <source>
        <dbReference type="EMBL" id="BDT98701.1"/>
    </source>
</evidence>
<accession>A0ABM8CUP5</accession>
<organism evidence="2 3">
    <name type="scientific">Nocardia sputorum</name>
    <dbReference type="NCBI Taxonomy" id="2984338"/>
    <lineage>
        <taxon>Bacteria</taxon>
        <taxon>Bacillati</taxon>
        <taxon>Actinomycetota</taxon>
        <taxon>Actinomycetes</taxon>
        <taxon>Mycobacteriales</taxon>
        <taxon>Nocardiaceae</taxon>
        <taxon>Nocardia</taxon>
    </lineage>
</organism>
<evidence type="ECO:0000256" key="1">
    <source>
        <dbReference type="SAM" id="MobiDB-lite"/>
    </source>
</evidence>
<keyword evidence="3" id="KW-1185">Reference proteome</keyword>
<name>A0ABM8CUP5_9NOCA</name>
<reference evidence="2 3" key="1">
    <citation type="submission" date="2022-11" db="EMBL/GenBank/DDBJ databases">
        <title>Genome Sequencing of Nocardia sp. ON39_IFM12276 and assembly.</title>
        <authorList>
            <person name="Shimojima M."/>
            <person name="Toyokawa M."/>
            <person name="Uesaka K."/>
        </authorList>
    </citation>
    <scope>NUCLEOTIDE SEQUENCE [LARGE SCALE GENOMIC DNA]</scope>
    <source>
        <strain evidence="2 3">IFM 12276</strain>
    </source>
</reference>
<protein>
    <submittedName>
        <fullName evidence="2">Uncharacterized protein</fullName>
    </submittedName>
</protein>
<proteinExistence type="predicted"/>
<sequence length="75" mass="8259">MPGRESPLRYRQRRPTNKRFGAPSLAIDQAPITDDRPGCFTSRASADEIETTNRATTAEAEPGETPDSRVGTARR</sequence>
<dbReference type="Proteomes" id="UP001317870">
    <property type="component" value="Chromosome"/>
</dbReference>
<dbReference type="EMBL" id="AP026978">
    <property type="protein sequence ID" value="BDT98701.1"/>
    <property type="molecule type" value="Genomic_DNA"/>
</dbReference>
<evidence type="ECO:0000313" key="3">
    <source>
        <dbReference type="Proteomes" id="UP001317870"/>
    </source>
</evidence>
<gene>
    <name evidence="2" type="ORF">IFM12276_17300</name>
</gene>
<feature type="region of interest" description="Disordered" evidence="1">
    <location>
        <begin position="1"/>
        <end position="75"/>
    </location>
</feature>